<sequence>MGTSAAPDTPMCSRKGCTRDASFRIEWNNPKIHTPERRKVWLACQEHRDWLADFLRARGFLKDVVPFEDTHD</sequence>
<organism evidence="1 2">
    <name type="scientific">Rothia koreensis</name>
    <dbReference type="NCBI Taxonomy" id="592378"/>
    <lineage>
        <taxon>Bacteria</taxon>
        <taxon>Bacillati</taxon>
        <taxon>Actinomycetota</taxon>
        <taxon>Actinomycetes</taxon>
        <taxon>Micrococcales</taxon>
        <taxon>Micrococcaceae</taxon>
        <taxon>Rothia</taxon>
    </lineage>
</organism>
<name>A0A7K1LGI2_9MICC</name>
<keyword evidence="2" id="KW-1185">Reference proteome</keyword>
<evidence type="ECO:0008006" key="3">
    <source>
        <dbReference type="Google" id="ProtNLM"/>
    </source>
</evidence>
<protein>
    <recommendedName>
        <fullName evidence="3">Acetone carboxylase</fullName>
    </recommendedName>
</protein>
<evidence type="ECO:0000313" key="1">
    <source>
        <dbReference type="EMBL" id="MUN54301.1"/>
    </source>
</evidence>
<dbReference type="EMBL" id="WOGT01000001">
    <property type="protein sequence ID" value="MUN54301.1"/>
    <property type="molecule type" value="Genomic_DNA"/>
</dbReference>
<comment type="caution">
    <text evidence="1">The sequence shown here is derived from an EMBL/GenBank/DDBJ whole genome shotgun (WGS) entry which is preliminary data.</text>
</comment>
<gene>
    <name evidence="1" type="ORF">GMA10_03565</name>
</gene>
<dbReference type="Proteomes" id="UP000462152">
    <property type="component" value="Unassembled WGS sequence"/>
</dbReference>
<evidence type="ECO:0000313" key="2">
    <source>
        <dbReference type="Proteomes" id="UP000462152"/>
    </source>
</evidence>
<dbReference type="AlphaFoldDB" id="A0A7K1LGI2"/>
<proteinExistence type="predicted"/>
<accession>A0A7K1LGI2</accession>
<dbReference type="OrthoDB" id="5193525at2"/>
<reference evidence="1 2" key="1">
    <citation type="submission" date="2019-12" db="EMBL/GenBank/DDBJ databases">
        <authorList>
            <person name="Li J."/>
            <person name="Shi Y."/>
            <person name="Xu G."/>
            <person name="Xiao D."/>
            <person name="Ran X."/>
        </authorList>
    </citation>
    <scope>NUCLEOTIDE SEQUENCE [LARGE SCALE GENOMIC DNA]</scope>
    <source>
        <strain evidence="1 2">JCM 15915</strain>
    </source>
</reference>